<evidence type="ECO:0000256" key="4">
    <source>
        <dbReference type="ARBA" id="ARBA00022692"/>
    </source>
</evidence>
<keyword evidence="3" id="KW-0217">Developmental protein</keyword>
<feature type="signal peptide" evidence="10">
    <location>
        <begin position="1"/>
        <end position="18"/>
    </location>
</feature>
<comment type="similarity">
    <text evidence="2 8">Belongs to the EMP24/GP25L family.</text>
</comment>
<evidence type="ECO:0000256" key="10">
    <source>
        <dbReference type="SAM" id="SignalP"/>
    </source>
</evidence>
<keyword evidence="4 8" id="KW-0812">Transmembrane</keyword>
<evidence type="ECO:0000256" key="6">
    <source>
        <dbReference type="ARBA" id="ARBA00022989"/>
    </source>
</evidence>
<keyword evidence="5 10" id="KW-0732">Signal</keyword>
<dbReference type="AlphaFoldDB" id="A0A8I6TFE8"/>
<dbReference type="EnsemblMetazoa" id="XM_014390858.2">
    <property type="protein sequence ID" value="XP_014246344.1"/>
    <property type="gene ID" value="LOC106664838"/>
</dbReference>
<organism evidence="12 13">
    <name type="scientific">Cimex lectularius</name>
    <name type="common">Bed bug</name>
    <name type="synonym">Acanthia lectularia</name>
    <dbReference type="NCBI Taxonomy" id="79782"/>
    <lineage>
        <taxon>Eukaryota</taxon>
        <taxon>Metazoa</taxon>
        <taxon>Ecdysozoa</taxon>
        <taxon>Arthropoda</taxon>
        <taxon>Hexapoda</taxon>
        <taxon>Insecta</taxon>
        <taxon>Pterygota</taxon>
        <taxon>Neoptera</taxon>
        <taxon>Paraneoptera</taxon>
        <taxon>Hemiptera</taxon>
        <taxon>Heteroptera</taxon>
        <taxon>Panheteroptera</taxon>
        <taxon>Cimicomorpha</taxon>
        <taxon>Cimicidae</taxon>
        <taxon>Cimex</taxon>
    </lineage>
</organism>
<dbReference type="PROSITE" id="PS50866">
    <property type="entry name" value="GOLD"/>
    <property type="match status" value="1"/>
</dbReference>
<proteinExistence type="inferred from homology"/>
<evidence type="ECO:0000256" key="9">
    <source>
        <dbReference type="SAM" id="Phobius"/>
    </source>
</evidence>
<comment type="subcellular location">
    <subcellularLocation>
        <location evidence="1 8">Membrane</location>
        <topology evidence="1 8">Single-pass type I membrane protein</topology>
    </subcellularLocation>
</comment>
<dbReference type="GO" id="GO:0016020">
    <property type="term" value="C:membrane"/>
    <property type="evidence" value="ECO:0007669"/>
    <property type="project" value="UniProtKB-SubCell"/>
</dbReference>
<gene>
    <name evidence="12" type="primary">106664838</name>
</gene>
<evidence type="ECO:0000256" key="2">
    <source>
        <dbReference type="ARBA" id="ARBA00007104"/>
    </source>
</evidence>
<dbReference type="SMART" id="SM01190">
    <property type="entry name" value="EMP24_GP25L"/>
    <property type="match status" value="1"/>
</dbReference>
<evidence type="ECO:0000256" key="8">
    <source>
        <dbReference type="RuleBase" id="RU003827"/>
    </source>
</evidence>
<feature type="chain" id="PRO_5035216909" description="GOLD domain-containing protein" evidence="10">
    <location>
        <begin position="19"/>
        <end position="208"/>
    </location>
</feature>
<dbReference type="InterPro" id="IPR015720">
    <property type="entry name" value="Emp24-like"/>
</dbReference>
<dbReference type="Pfam" id="PF01105">
    <property type="entry name" value="EMP24_GP25L"/>
    <property type="match status" value="1"/>
</dbReference>
<feature type="domain" description="GOLD" evidence="11">
    <location>
        <begin position="28"/>
        <end position="117"/>
    </location>
</feature>
<evidence type="ECO:0000313" key="13">
    <source>
        <dbReference type="Proteomes" id="UP000494040"/>
    </source>
</evidence>
<reference evidence="12" key="1">
    <citation type="submission" date="2022-01" db="UniProtKB">
        <authorList>
            <consortium name="EnsemblMetazoa"/>
        </authorList>
    </citation>
    <scope>IDENTIFICATION</scope>
</reference>
<dbReference type="KEGG" id="clec:106664838"/>
<evidence type="ECO:0000259" key="11">
    <source>
        <dbReference type="PROSITE" id="PS50866"/>
    </source>
</evidence>
<feature type="transmembrane region" description="Helical" evidence="9">
    <location>
        <begin position="175"/>
        <end position="197"/>
    </location>
</feature>
<dbReference type="InterPro" id="IPR009038">
    <property type="entry name" value="GOLD_dom"/>
</dbReference>
<evidence type="ECO:0000256" key="5">
    <source>
        <dbReference type="ARBA" id="ARBA00022729"/>
    </source>
</evidence>
<evidence type="ECO:0000256" key="7">
    <source>
        <dbReference type="ARBA" id="ARBA00023136"/>
    </source>
</evidence>
<dbReference type="OMA" id="TKDFAFM"/>
<keyword evidence="6 9" id="KW-1133">Transmembrane helix</keyword>
<evidence type="ECO:0000256" key="3">
    <source>
        <dbReference type="ARBA" id="ARBA00022473"/>
    </source>
</evidence>
<dbReference type="OrthoDB" id="759142at2759"/>
<keyword evidence="13" id="KW-1185">Reference proteome</keyword>
<accession>A0A8I6TFE8</accession>
<keyword evidence="7 9" id="KW-0472">Membrane</keyword>
<name>A0A8I6TFE8_CIMLE</name>
<dbReference type="PANTHER" id="PTHR22811">
    <property type="entry name" value="TRANSMEMBRANE EMP24 DOMAIN-CONTAINING PROTEIN"/>
    <property type="match status" value="1"/>
</dbReference>
<dbReference type="Proteomes" id="UP000494040">
    <property type="component" value="Unassembled WGS sequence"/>
</dbReference>
<evidence type="ECO:0000256" key="1">
    <source>
        <dbReference type="ARBA" id="ARBA00004479"/>
    </source>
</evidence>
<sequence>MFFLLALICLDLYNSAESINFYLDPNVQKCLREEVSKDVLVIGEYNVTNLDEADSRMLPTKLLVTDEKRHILAKVDDARKGRFSFILEETGLIEICFHSESGYRPKEGGVVWLSIRKGVETKNYEELAEVAKLKPMEGRMARLEDFVEAIVDDFVEMKEREVAMSNTNESTKSRVFYLSIFNFSWLFALAAGQIIYLRQFFKSKKLIE</sequence>
<protein>
    <recommendedName>
        <fullName evidence="11">GOLD domain-containing protein</fullName>
    </recommendedName>
</protein>
<evidence type="ECO:0000313" key="12">
    <source>
        <dbReference type="EnsemblMetazoa" id="XP_014246344.1"/>
    </source>
</evidence>